<name>A0ACC3SGW3_9PEZI</name>
<protein>
    <submittedName>
        <fullName evidence="1">Uncharacterized protein</fullName>
    </submittedName>
</protein>
<dbReference type="EMBL" id="JAMKPW020000016">
    <property type="protein sequence ID" value="KAK8210127.1"/>
    <property type="molecule type" value="Genomic_DNA"/>
</dbReference>
<sequence>MAAEQMPPKSILKKTADQIPISGSLPVPKTDQEKRNLEVAIEHARLIQEQKEVLIQILDAIEELSEYPASNQCTQAEARRFASLVTFFQPSDYDALIEERHANGRCGHTLCPNSHRTVDSKRSWIRPKGSENWCSDGCAKKALYVKAQLNEAPAWERRGGSAPSIVLYEESKASVSSTSAAVNRLDASQDAELATERGEKASSLKPGKVLSAQIAENKTPVTATAPSVSSGGALHELVEGYQPQRSNKKAIDATDIDSD</sequence>
<reference evidence="1" key="1">
    <citation type="submission" date="2024-02" db="EMBL/GenBank/DDBJ databases">
        <title>Metagenome Assembled Genome of Zalaria obscura JY119.</title>
        <authorList>
            <person name="Vighnesh L."/>
            <person name="Jagadeeshwari U."/>
            <person name="Venkata Ramana C."/>
            <person name="Sasikala C."/>
        </authorList>
    </citation>
    <scope>NUCLEOTIDE SEQUENCE</scope>
    <source>
        <strain evidence="1">JY119</strain>
    </source>
</reference>
<comment type="caution">
    <text evidence="1">The sequence shown here is derived from an EMBL/GenBank/DDBJ whole genome shotgun (WGS) entry which is preliminary data.</text>
</comment>
<organism evidence="1 2">
    <name type="scientific">Zalaria obscura</name>
    <dbReference type="NCBI Taxonomy" id="2024903"/>
    <lineage>
        <taxon>Eukaryota</taxon>
        <taxon>Fungi</taxon>
        <taxon>Dikarya</taxon>
        <taxon>Ascomycota</taxon>
        <taxon>Pezizomycotina</taxon>
        <taxon>Dothideomycetes</taxon>
        <taxon>Dothideomycetidae</taxon>
        <taxon>Dothideales</taxon>
        <taxon>Zalariaceae</taxon>
        <taxon>Zalaria</taxon>
    </lineage>
</organism>
<evidence type="ECO:0000313" key="2">
    <source>
        <dbReference type="Proteomes" id="UP001320706"/>
    </source>
</evidence>
<dbReference type="Proteomes" id="UP001320706">
    <property type="component" value="Unassembled WGS sequence"/>
</dbReference>
<proteinExistence type="predicted"/>
<keyword evidence="2" id="KW-1185">Reference proteome</keyword>
<accession>A0ACC3SGW3</accession>
<gene>
    <name evidence="1" type="ORF">M8818_003614</name>
</gene>
<evidence type="ECO:0000313" key="1">
    <source>
        <dbReference type="EMBL" id="KAK8210127.1"/>
    </source>
</evidence>